<keyword evidence="2" id="KW-0472">Membrane</keyword>
<evidence type="ECO:0000256" key="2">
    <source>
        <dbReference type="SAM" id="Phobius"/>
    </source>
</evidence>
<feature type="transmembrane region" description="Helical" evidence="2">
    <location>
        <begin position="190"/>
        <end position="210"/>
    </location>
</feature>
<accession>A0ABQ5S350</accession>
<evidence type="ECO:0000313" key="4">
    <source>
        <dbReference type="Proteomes" id="UP001165090"/>
    </source>
</evidence>
<keyword evidence="2" id="KW-1133">Transmembrane helix</keyword>
<name>A0ABQ5S350_9CHLO</name>
<organism evidence="3 4">
    <name type="scientific">Volvox africanus</name>
    <dbReference type="NCBI Taxonomy" id="51714"/>
    <lineage>
        <taxon>Eukaryota</taxon>
        <taxon>Viridiplantae</taxon>
        <taxon>Chlorophyta</taxon>
        <taxon>core chlorophytes</taxon>
        <taxon>Chlorophyceae</taxon>
        <taxon>CS clade</taxon>
        <taxon>Chlamydomonadales</taxon>
        <taxon>Volvocaceae</taxon>
        <taxon>Volvox</taxon>
    </lineage>
</organism>
<proteinExistence type="predicted"/>
<evidence type="ECO:0000313" key="3">
    <source>
        <dbReference type="EMBL" id="GLI64184.1"/>
    </source>
</evidence>
<reference evidence="3 4" key="1">
    <citation type="journal article" date="2023" name="IScience">
        <title>Expanded male sex-determining region conserved during the evolution of homothallism in the green alga Volvox.</title>
        <authorList>
            <person name="Yamamoto K."/>
            <person name="Matsuzaki R."/>
            <person name="Mahakham W."/>
            <person name="Heman W."/>
            <person name="Sekimoto H."/>
            <person name="Kawachi M."/>
            <person name="Minakuchi Y."/>
            <person name="Toyoda A."/>
            <person name="Nozaki H."/>
        </authorList>
    </citation>
    <scope>NUCLEOTIDE SEQUENCE [LARGE SCALE GENOMIC DNA]</scope>
    <source>
        <strain evidence="3 4">NIES-4468</strain>
    </source>
</reference>
<dbReference type="Proteomes" id="UP001165090">
    <property type="component" value="Unassembled WGS sequence"/>
</dbReference>
<feature type="compositionally biased region" description="Polar residues" evidence="1">
    <location>
        <begin position="1"/>
        <end position="14"/>
    </location>
</feature>
<keyword evidence="4" id="KW-1185">Reference proteome</keyword>
<comment type="caution">
    <text evidence="3">The sequence shown here is derived from an EMBL/GenBank/DDBJ whole genome shotgun (WGS) entry which is preliminary data.</text>
</comment>
<dbReference type="EMBL" id="BSDZ01000017">
    <property type="protein sequence ID" value="GLI64184.1"/>
    <property type="molecule type" value="Genomic_DNA"/>
</dbReference>
<evidence type="ECO:0000256" key="1">
    <source>
        <dbReference type="SAM" id="MobiDB-lite"/>
    </source>
</evidence>
<feature type="compositionally biased region" description="Basic and acidic residues" evidence="1">
    <location>
        <begin position="26"/>
        <end position="36"/>
    </location>
</feature>
<feature type="region of interest" description="Disordered" evidence="1">
    <location>
        <begin position="141"/>
        <end position="174"/>
    </location>
</feature>
<sequence length="548" mass="59144">MVSTRSGRTTSLEPTSLGRMTRSRTRKESEGIRDEDAAADFGQPEVTSPALLPANYLSSTATMSVASPPQFGGFGSPLATDITPSTLIQQTNTQGTPLQERLVKTIGKAVRTPVHQPPPMVASRPISSPSAMEVLQSAAVPLPDDPASSEPFASSEDEPAGPASPPKDLADDMPALPEARLPERRGSGRLLGAFTISSICVTALIAFFLLPCSDPELYGNMESQTYERICKSLVVINNNAADRAQHLGALFMKRVDTLRRDFPLRSPPLDAMGLTWEVVQRAHIVAWEVVHPLVDKVKQRAESLWDRAKPNFQWAYRGLIMRAAPFMGQILERVIPRNDAAPTQITPLALNDLLAILDPDHVGREDLQELWHKATSDRVAKQKAAVWLLTCNAEDDCTAAADVLSTAAVSILRLDGANFANPGAAGQVQLELTTFLTHSPDGVVLVTHPEKLHPNSLAVFSHAASESGHLQMNGQEVTTKRALFLLLAQYEADVKGVSANAEAAAKDWLMRSISALGADAERTSAIVLSFRRRVDAALPLRPAPKQGV</sequence>
<feature type="region of interest" description="Disordered" evidence="1">
    <location>
        <begin position="1"/>
        <end position="46"/>
    </location>
</feature>
<keyword evidence="2" id="KW-0812">Transmembrane</keyword>
<protein>
    <submittedName>
        <fullName evidence="3">Uncharacterized protein</fullName>
    </submittedName>
</protein>
<gene>
    <name evidence="3" type="ORF">VaNZ11_007376</name>
</gene>